<evidence type="ECO:0000313" key="1">
    <source>
        <dbReference type="EMBL" id="MBN7815356.1"/>
    </source>
</evidence>
<evidence type="ECO:0000313" key="2">
    <source>
        <dbReference type="Proteomes" id="UP000664480"/>
    </source>
</evidence>
<dbReference type="EMBL" id="JAFKCU010000002">
    <property type="protein sequence ID" value="MBN7815356.1"/>
    <property type="molecule type" value="Genomic_DNA"/>
</dbReference>
<keyword evidence="1" id="KW-0238">DNA-binding</keyword>
<comment type="caution">
    <text evidence="1">The sequence shown here is derived from an EMBL/GenBank/DDBJ whole genome shotgun (WGS) entry which is preliminary data.</text>
</comment>
<dbReference type="Gene3D" id="3.90.1150.30">
    <property type="match status" value="1"/>
</dbReference>
<reference evidence="1 2" key="1">
    <citation type="submission" date="2021-03" db="EMBL/GenBank/DDBJ databases">
        <title>novel species isolated from a fishpond in China.</title>
        <authorList>
            <person name="Lu H."/>
            <person name="Cai Z."/>
        </authorList>
    </citation>
    <scope>NUCLEOTIDE SEQUENCE [LARGE SCALE GENOMIC DNA]</scope>
    <source>
        <strain evidence="1 2">YJ13C</strain>
    </source>
</reference>
<dbReference type="Proteomes" id="UP000664480">
    <property type="component" value="Unassembled WGS sequence"/>
</dbReference>
<dbReference type="InterPro" id="IPR058532">
    <property type="entry name" value="YjbR/MT2646/Rv2570-like"/>
</dbReference>
<keyword evidence="2" id="KW-1185">Reference proteome</keyword>
<gene>
    <name evidence="1" type="ORF">J0A69_07960</name>
</gene>
<dbReference type="Pfam" id="PF04237">
    <property type="entry name" value="YjbR"/>
    <property type="match status" value="1"/>
</dbReference>
<dbReference type="SUPFAM" id="SSF142906">
    <property type="entry name" value="YjbR-like"/>
    <property type="match status" value="1"/>
</dbReference>
<name>A0ABS3CGT6_9BACT</name>
<sequence>MDPIATFRCICMQFPGVEEMPHFEKTSFRLKKKIFATLDQKNLKATVKLSLKEQDLFCLIDKSKVYPVPNKWGKQGWTNVEINELEEEILTDLLTTAFNQLASK</sequence>
<proteinExistence type="predicted"/>
<accession>A0ABS3CGT6</accession>
<protein>
    <submittedName>
        <fullName evidence="1">MmcQ/YjbR family DNA-binding protein</fullName>
    </submittedName>
</protein>
<dbReference type="GO" id="GO:0003677">
    <property type="term" value="F:DNA binding"/>
    <property type="evidence" value="ECO:0007669"/>
    <property type="project" value="UniProtKB-KW"/>
</dbReference>
<organism evidence="1 2">
    <name type="scientific">Algoriphagus pacificus</name>
    <dbReference type="NCBI Taxonomy" id="2811234"/>
    <lineage>
        <taxon>Bacteria</taxon>
        <taxon>Pseudomonadati</taxon>
        <taxon>Bacteroidota</taxon>
        <taxon>Cytophagia</taxon>
        <taxon>Cytophagales</taxon>
        <taxon>Cyclobacteriaceae</taxon>
        <taxon>Algoriphagus</taxon>
    </lineage>
</organism>
<dbReference type="InterPro" id="IPR038056">
    <property type="entry name" value="YjbR-like_sf"/>
</dbReference>